<gene>
    <name evidence="6" type="ORF">GON04_22420</name>
</gene>
<proteinExistence type="inferred from homology"/>
<dbReference type="Pfam" id="PF00126">
    <property type="entry name" value="HTH_1"/>
    <property type="match status" value="1"/>
</dbReference>
<evidence type="ECO:0000313" key="7">
    <source>
        <dbReference type="Proteomes" id="UP000469385"/>
    </source>
</evidence>
<dbReference type="Gene3D" id="1.10.10.10">
    <property type="entry name" value="Winged helix-like DNA-binding domain superfamily/Winged helix DNA-binding domain"/>
    <property type="match status" value="1"/>
</dbReference>
<dbReference type="GO" id="GO:0003700">
    <property type="term" value="F:DNA-binding transcription factor activity"/>
    <property type="evidence" value="ECO:0007669"/>
    <property type="project" value="InterPro"/>
</dbReference>
<dbReference type="AlphaFoldDB" id="A0A6N8IZG6"/>
<dbReference type="EMBL" id="WSEL01000009">
    <property type="protein sequence ID" value="MVQ32227.1"/>
    <property type="molecule type" value="Genomic_DNA"/>
</dbReference>
<keyword evidence="7" id="KW-1185">Reference proteome</keyword>
<dbReference type="InterPro" id="IPR036388">
    <property type="entry name" value="WH-like_DNA-bd_sf"/>
</dbReference>
<dbReference type="InterPro" id="IPR000847">
    <property type="entry name" value="LysR_HTH_N"/>
</dbReference>
<feature type="domain" description="HTH lysR-type" evidence="5">
    <location>
        <begin position="1"/>
        <end position="58"/>
    </location>
</feature>
<dbReference type="PANTHER" id="PTHR30427:SF1">
    <property type="entry name" value="TRANSCRIPTIONAL ACTIVATOR PROTEIN LYSR"/>
    <property type="match status" value="1"/>
</dbReference>
<dbReference type="PANTHER" id="PTHR30427">
    <property type="entry name" value="TRANSCRIPTIONAL ACTIVATOR PROTEIN LYSR"/>
    <property type="match status" value="1"/>
</dbReference>
<keyword evidence="4" id="KW-0804">Transcription</keyword>
<evidence type="ECO:0000256" key="4">
    <source>
        <dbReference type="ARBA" id="ARBA00023163"/>
    </source>
</evidence>
<dbReference type="SUPFAM" id="SSF46785">
    <property type="entry name" value="Winged helix' DNA-binding domain"/>
    <property type="match status" value="1"/>
</dbReference>
<dbReference type="Proteomes" id="UP000469385">
    <property type="component" value="Unassembled WGS sequence"/>
</dbReference>
<dbReference type="GO" id="GO:0043565">
    <property type="term" value="F:sequence-specific DNA binding"/>
    <property type="evidence" value="ECO:0007669"/>
    <property type="project" value="TreeGrafter"/>
</dbReference>
<keyword evidence="3" id="KW-0238">DNA-binding</keyword>
<evidence type="ECO:0000313" key="6">
    <source>
        <dbReference type="EMBL" id="MVQ32227.1"/>
    </source>
</evidence>
<comment type="similarity">
    <text evidence="1">Belongs to the LysR transcriptional regulatory family.</text>
</comment>
<keyword evidence="2" id="KW-0805">Transcription regulation</keyword>
<comment type="caution">
    <text evidence="6">The sequence shown here is derived from an EMBL/GenBank/DDBJ whole genome shotgun (WGS) entry which is preliminary data.</text>
</comment>
<dbReference type="Gene3D" id="3.40.190.290">
    <property type="match status" value="1"/>
</dbReference>
<name>A0A6N8IZG6_9BURK</name>
<evidence type="ECO:0000256" key="3">
    <source>
        <dbReference type="ARBA" id="ARBA00023125"/>
    </source>
</evidence>
<dbReference type="InterPro" id="IPR036390">
    <property type="entry name" value="WH_DNA-bd_sf"/>
</dbReference>
<evidence type="ECO:0000259" key="5">
    <source>
        <dbReference type="PROSITE" id="PS50931"/>
    </source>
</evidence>
<dbReference type="GO" id="GO:0010628">
    <property type="term" value="P:positive regulation of gene expression"/>
    <property type="evidence" value="ECO:0007669"/>
    <property type="project" value="TreeGrafter"/>
</dbReference>
<dbReference type="InterPro" id="IPR005119">
    <property type="entry name" value="LysR_subst-bd"/>
</dbReference>
<reference evidence="6 7" key="1">
    <citation type="submission" date="2019-12" db="EMBL/GenBank/DDBJ databases">
        <authorList>
            <person name="Huq M.A."/>
        </authorList>
    </citation>
    <scope>NUCLEOTIDE SEQUENCE [LARGE SCALE GENOMIC DNA]</scope>
    <source>
        <strain evidence="6 7">MAH-25</strain>
    </source>
</reference>
<evidence type="ECO:0000256" key="2">
    <source>
        <dbReference type="ARBA" id="ARBA00023015"/>
    </source>
</evidence>
<dbReference type="PROSITE" id="PS50931">
    <property type="entry name" value="HTH_LYSR"/>
    <property type="match status" value="1"/>
</dbReference>
<organism evidence="6 7">
    <name type="scientific">Ramlibacter pinisoli</name>
    <dbReference type="NCBI Taxonomy" id="2682844"/>
    <lineage>
        <taxon>Bacteria</taxon>
        <taxon>Pseudomonadati</taxon>
        <taxon>Pseudomonadota</taxon>
        <taxon>Betaproteobacteria</taxon>
        <taxon>Burkholderiales</taxon>
        <taxon>Comamonadaceae</taxon>
        <taxon>Ramlibacter</taxon>
    </lineage>
</organism>
<dbReference type="SUPFAM" id="SSF53850">
    <property type="entry name" value="Periplasmic binding protein-like II"/>
    <property type="match status" value="1"/>
</dbReference>
<evidence type="ECO:0000256" key="1">
    <source>
        <dbReference type="ARBA" id="ARBA00009437"/>
    </source>
</evidence>
<protein>
    <submittedName>
        <fullName evidence="6">LysR family transcriptional regulator</fullName>
    </submittedName>
</protein>
<dbReference type="RefSeq" id="WP_157400203.1">
    <property type="nucleotide sequence ID" value="NZ_WSEL01000009.1"/>
</dbReference>
<accession>A0A6N8IZG6</accession>
<dbReference type="Pfam" id="PF03466">
    <property type="entry name" value="LysR_substrate"/>
    <property type="match status" value="1"/>
</dbReference>
<sequence>MNAHQLEVFEAIMRTGSVSEAARTLDVSQPAVSKTLRLAEEAAGFVLFRRVRGRLYPSPEAETLLPQVEQLRNEMNAISLLIQRLRDGHAGHVTVASAASLAHAFLTPAIAQFSRANQDIRIEVQMLPTHQVAERVAHSHADFGLVHEPTDNPYIDGENICQAEAVCFMPRDHPLASRRSVGPRDLQAQPLLCYRDDTAIGRLVRKALADAGQRREIDMVVNQSEQALDLVEAGCGLAISEPFLHVARPRASIVGVPFRPAIPLRLRIIRARERPRSRAAAQLERVVRAVIAKTTRRSPFLIKDIQR</sequence>